<comment type="caution">
    <text evidence="1">The sequence shown here is derived from an EMBL/GenBank/DDBJ whole genome shotgun (WGS) entry which is preliminary data.</text>
</comment>
<protein>
    <submittedName>
        <fullName evidence="1">3994_t:CDS:1</fullName>
    </submittedName>
</protein>
<keyword evidence="2" id="KW-1185">Reference proteome</keyword>
<organism evidence="1 2">
    <name type="scientific">Dentiscutata erythropus</name>
    <dbReference type="NCBI Taxonomy" id="1348616"/>
    <lineage>
        <taxon>Eukaryota</taxon>
        <taxon>Fungi</taxon>
        <taxon>Fungi incertae sedis</taxon>
        <taxon>Mucoromycota</taxon>
        <taxon>Glomeromycotina</taxon>
        <taxon>Glomeromycetes</taxon>
        <taxon>Diversisporales</taxon>
        <taxon>Gigasporaceae</taxon>
        <taxon>Dentiscutata</taxon>
    </lineage>
</organism>
<dbReference type="EMBL" id="CAJVPY010045668">
    <property type="protein sequence ID" value="CAG8809909.1"/>
    <property type="molecule type" value="Genomic_DNA"/>
</dbReference>
<reference evidence="1" key="1">
    <citation type="submission" date="2021-06" db="EMBL/GenBank/DDBJ databases">
        <authorList>
            <person name="Kallberg Y."/>
            <person name="Tangrot J."/>
            <person name="Rosling A."/>
        </authorList>
    </citation>
    <scope>NUCLEOTIDE SEQUENCE</scope>
    <source>
        <strain evidence="1">MA453B</strain>
    </source>
</reference>
<feature type="non-terminal residue" evidence="1">
    <location>
        <position position="1"/>
    </location>
</feature>
<evidence type="ECO:0000313" key="1">
    <source>
        <dbReference type="EMBL" id="CAG8809909.1"/>
    </source>
</evidence>
<accession>A0A9N9K4L3</accession>
<dbReference type="AlphaFoldDB" id="A0A9N9K4L3"/>
<sequence length="55" mass="6266">ANKVAPCLNHPRAGEFFSNVEVRELQQITIFNTSPSIFLYHDVFGKFLNDLGKEI</sequence>
<proteinExistence type="predicted"/>
<gene>
    <name evidence="1" type="ORF">DERYTH_LOCUS25192</name>
</gene>
<dbReference type="Proteomes" id="UP000789405">
    <property type="component" value="Unassembled WGS sequence"/>
</dbReference>
<name>A0A9N9K4L3_9GLOM</name>
<evidence type="ECO:0000313" key="2">
    <source>
        <dbReference type="Proteomes" id="UP000789405"/>
    </source>
</evidence>